<dbReference type="Pfam" id="PF04542">
    <property type="entry name" value="Sigma70_r2"/>
    <property type="match status" value="1"/>
</dbReference>
<keyword evidence="5 6" id="KW-0804">Transcription</keyword>
<dbReference type="STRING" id="343874.GCA_000805695_02922"/>
<keyword evidence="2 6" id="KW-0805">Transcription regulation</keyword>
<reference evidence="9 10" key="1">
    <citation type="submission" date="2018-06" db="EMBL/GenBank/DDBJ databases">
        <authorList>
            <consortium name="Pathogen Informatics"/>
            <person name="Doyle S."/>
        </authorList>
    </citation>
    <scope>NUCLEOTIDE SEQUENCE [LARGE SCALE GENOMIC DNA]</scope>
    <source>
        <strain evidence="9 10">NCTC13456</strain>
    </source>
</reference>
<accession>A0A376G6H7</accession>
<dbReference type="InterPro" id="IPR013325">
    <property type="entry name" value="RNA_pol_sigma_r2"/>
</dbReference>
<dbReference type="InterPro" id="IPR039425">
    <property type="entry name" value="RNA_pol_sigma-70-like"/>
</dbReference>
<dbReference type="PROSITE" id="PS01063">
    <property type="entry name" value="SIGMA70_ECF"/>
    <property type="match status" value="1"/>
</dbReference>
<dbReference type="Gene3D" id="1.10.1740.10">
    <property type="match status" value="1"/>
</dbReference>
<keyword evidence="4 6" id="KW-0238">DNA-binding</keyword>
<evidence type="ECO:0000313" key="11">
    <source>
        <dbReference type="Proteomes" id="UP000267844"/>
    </source>
</evidence>
<dbReference type="OrthoDB" id="9782108at2"/>
<proteinExistence type="inferred from homology"/>
<evidence type="ECO:0000256" key="1">
    <source>
        <dbReference type="ARBA" id="ARBA00010641"/>
    </source>
</evidence>
<evidence type="ECO:0000256" key="4">
    <source>
        <dbReference type="ARBA" id="ARBA00023125"/>
    </source>
</evidence>
<dbReference type="EMBL" id="UFXS01000001">
    <property type="protein sequence ID" value="STD55934.1"/>
    <property type="molecule type" value="Genomic_DNA"/>
</dbReference>
<sequence length="178" mass="21550">MINKDKNINIQKWIDDYTLDLLKKTNYLISSKEDAEDLVQDVFISAFENYEKFQWNSSVKTWLISILKNKISDFYRKKYNNKNEITLDYFFDENGNWIDKNILNDWTENENNIRENYLENCLEKLPNKWLIPIKLYYLKQKKTELVCQEIGITSTNLWKILQRARLQLRECIESNLSN</sequence>
<keyword evidence="3 6" id="KW-0731">Sigma factor</keyword>
<dbReference type="GO" id="GO:0006352">
    <property type="term" value="P:DNA-templated transcription initiation"/>
    <property type="evidence" value="ECO:0007669"/>
    <property type="project" value="InterPro"/>
</dbReference>
<evidence type="ECO:0000313" key="10">
    <source>
        <dbReference type="Proteomes" id="UP000254737"/>
    </source>
</evidence>
<gene>
    <name evidence="9" type="primary">sigX</name>
    <name evidence="8" type="ORF">EGI89_12365</name>
    <name evidence="9" type="ORF">NCTC13456_01914</name>
</gene>
<evidence type="ECO:0000256" key="6">
    <source>
        <dbReference type="RuleBase" id="RU000716"/>
    </source>
</evidence>
<evidence type="ECO:0000256" key="2">
    <source>
        <dbReference type="ARBA" id="ARBA00023015"/>
    </source>
</evidence>
<dbReference type="InterPro" id="IPR013324">
    <property type="entry name" value="RNA_pol_sigma_r3/r4-like"/>
</dbReference>
<feature type="domain" description="RNA polymerase sigma-70 region 2" evidence="7">
    <location>
        <begin position="26"/>
        <end position="78"/>
    </location>
</feature>
<dbReference type="InterPro" id="IPR000838">
    <property type="entry name" value="RNA_pol_sigma70_ECF_CS"/>
</dbReference>
<evidence type="ECO:0000313" key="8">
    <source>
        <dbReference type="EMBL" id="RRT89403.1"/>
    </source>
</evidence>
<evidence type="ECO:0000259" key="7">
    <source>
        <dbReference type="Pfam" id="PF04542"/>
    </source>
</evidence>
<dbReference type="InterPro" id="IPR014284">
    <property type="entry name" value="RNA_pol_sigma-70_dom"/>
</dbReference>
<dbReference type="AlphaFoldDB" id="A0A376G6H7"/>
<name>A0A376G6H7_9FLAO</name>
<dbReference type="PANTHER" id="PTHR43133:SF8">
    <property type="entry name" value="RNA POLYMERASE SIGMA FACTOR HI_1459-RELATED"/>
    <property type="match status" value="1"/>
</dbReference>
<dbReference type="RefSeq" id="WP_038337322.1">
    <property type="nucleotide sequence ID" value="NZ_JSYQ01000050.1"/>
</dbReference>
<dbReference type="InterPro" id="IPR007627">
    <property type="entry name" value="RNA_pol_sigma70_r2"/>
</dbReference>
<dbReference type="PANTHER" id="PTHR43133">
    <property type="entry name" value="RNA POLYMERASE ECF-TYPE SIGMA FACTO"/>
    <property type="match status" value="1"/>
</dbReference>
<dbReference type="Proteomes" id="UP000267844">
    <property type="component" value="Unassembled WGS sequence"/>
</dbReference>
<organism evidence="9 10">
    <name type="scientific">Empedobacter falsenii</name>
    <dbReference type="NCBI Taxonomy" id="343874"/>
    <lineage>
        <taxon>Bacteria</taxon>
        <taxon>Pseudomonadati</taxon>
        <taxon>Bacteroidota</taxon>
        <taxon>Flavobacteriia</taxon>
        <taxon>Flavobacteriales</taxon>
        <taxon>Weeksellaceae</taxon>
        <taxon>Empedobacter</taxon>
    </lineage>
</organism>
<dbReference type="NCBIfam" id="TIGR02937">
    <property type="entry name" value="sigma70-ECF"/>
    <property type="match status" value="1"/>
</dbReference>
<protein>
    <recommendedName>
        <fullName evidence="6">RNA polymerase sigma factor</fullName>
    </recommendedName>
</protein>
<evidence type="ECO:0000313" key="9">
    <source>
        <dbReference type="EMBL" id="STD55934.1"/>
    </source>
</evidence>
<reference evidence="8 11" key="2">
    <citation type="submission" date="2018-10" db="EMBL/GenBank/DDBJ databases">
        <title>Transmission dynamics of multidrug resistant bacteria on intensive care unit surfaces.</title>
        <authorList>
            <person name="D'Souza A.W."/>
            <person name="Potter R.F."/>
            <person name="Wallace M."/>
            <person name="Shupe A."/>
            <person name="Patel S."/>
            <person name="Sun S."/>
            <person name="Gul D."/>
            <person name="Kwon J.H."/>
            <person name="Andleeb S."/>
            <person name="Burnham C.-A.D."/>
            <person name="Dantas G."/>
        </authorList>
    </citation>
    <scope>NUCLEOTIDE SEQUENCE [LARGE SCALE GENOMIC DNA]</scope>
    <source>
        <strain evidence="8 11">WF_348</strain>
    </source>
</reference>
<evidence type="ECO:0000256" key="5">
    <source>
        <dbReference type="ARBA" id="ARBA00023163"/>
    </source>
</evidence>
<dbReference type="SUPFAM" id="SSF88946">
    <property type="entry name" value="Sigma2 domain of RNA polymerase sigma factors"/>
    <property type="match status" value="1"/>
</dbReference>
<evidence type="ECO:0000256" key="3">
    <source>
        <dbReference type="ARBA" id="ARBA00023082"/>
    </source>
</evidence>
<comment type="similarity">
    <text evidence="1 6">Belongs to the sigma-70 factor family. ECF subfamily.</text>
</comment>
<dbReference type="SUPFAM" id="SSF88659">
    <property type="entry name" value="Sigma3 and sigma4 domains of RNA polymerase sigma factors"/>
    <property type="match status" value="1"/>
</dbReference>
<dbReference type="Proteomes" id="UP000254737">
    <property type="component" value="Unassembled WGS sequence"/>
</dbReference>
<dbReference type="GO" id="GO:0016987">
    <property type="term" value="F:sigma factor activity"/>
    <property type="evidence" value="ECO:0007669"/>
    <property type="project" value="UniProtKB-KW"/>
</dbReference>
<dbReference type="GO" id="GO:0003677">
    <property type="term" value="F:DNA binding"/>
    <property type="evidence" value="ECO:0007669"/>
    <property type="project" value="UniProtKB-KW"/>
</dbReference>
<dbReference type="EMBL" id="RHPO01000033">
    <property type="protein sequence ID" value="RRT89403.1"/>
    <property type="molecule type" value="Genomic_DNA"/>
</dbReference>